<dbReference type="Proteomes" id="UP000050514">
    <property type="component" value="Unassembled WGS sequence"/>
</dbReference>
<name>A0A0N8GL15_9CHLR</name>
<dbReference type="NCBIfam" id="TIGR01863">
    <property type="entry name" value="cas_Csd1"/>
    <property type="match status" value="1"/>
</dbReference>
<dbReference type="InterPro" id="IPR010144">
    <property type="entry name" value="CRISPR-assoc_prot_Csd1-typ"/>
</dbReference>
<dbReference type="RefSeq" id="WP_061914945.1">
    <property type="nucleotide sequence ID" value="NZ_DF967971.1"/>
</dbReference>
<feature type="region of interest" description="Disordered" evidence="1">
    <location>
        <begin position="300"/>
        <end position="324"/>
    </location>
</feature>
<accession>A0A0N8GL15</accession>
<sequence length="637" mass="72064">MILQSLYNYYQILREDPDVEIAEPGYSNAPVSYALNLSENGDLLDIVPLFVPVQSGKKTVERPRRMNVPEQVKRSVNVAANFLCDNAAYVLGLTGKEAKDPEYSQKRFEAFRKLNVEILSGVNTPLARAVISFLQKYDPSTALQNPVISRHLEGLMEGGNLIFQVEGKNVLDDPQVRSVWEEYKTGQKAAVMQCLVTGEIEPVERLHPDIKGVRDAQSKGASLVSFNLDAFTSYGREQGSNAPVSKRVASGYGVALNYLLSNQNPNRKIYFGDTTVVYWADAPEKRYASAFYSFLNPEFQQGQGEEETEETKSEEKRKRAKQAERTLGEVAESVWQVKAIDLAELHKQIEKELDKNTRFNILGLAPSAARLSVRFFLTQPFGVFAERIMQHYEDLQIEKEYVNQPTYISPYRILAECVSPKVTSRDEEVKKSWSLLGGAFIRSILTGTPYPEGLYAAILNRIRHDTDESSEGGRQRSIKINYIRAAYLKAHLIRKYRRQGNNPYQEALHMSLNESYTHPAYVLGRLFAVLEKVQRESIGTTINATIKDRYFTSACASPASVFPTLLRLAHHWTAKAEYGSVSDRKIQDLLGMLEAKPFPSRFSLDEQGIFVLGYYHQRAAFYTKKDNHAEETSQPDD</sequence>
<proteinExistence type="predicted"/>
<dbReference type="STRING" id="360411.AC812_16390"/>
<evidence type="ECO:0000313" key="3">
    <source>
        <dbReference type="Proteomes" id="UP000050514"/>
    </source>
</evidence>
<dbReference type="AlphaFoldDB" id="A0A0N8GL15"/>
<dbReference type="CDD" id="cd09757">
    <property type="entry name" value="Cas8c_I-C"/>
    <property type="match status" value="1"/>
</dbReference>
<evidence type="ECO:0000256" key="1">
    <source>
        <dbReference type="SAM" id="MobiDB-lite"/>
    </source>
</evidence>
<dbReference type="OrthoDB" id="9778918at2"/>
<dbReference type="EMBL" id="LGHJ01000027">
    <property type="protein sequence ID" value="KPL71234.1"/>
    <property type="molecule type" value="Genomic_DNA"/>
</dbReference>
<evidence type="ECO:0000313" key="2">
    <source>
        <dbReference type="EMBL" id="KPL71234.1"/>
    </source>
</evidence>
<dbReference type="Pfam" id="PF09709">
    <property type="entry name" value="Cas_Csd1"/>
    <property type="match status" value="1"/>
</dbReference>
<protein>
    <submittedName>
        <fullName evidence="2">CRISPR-associated protein Csd1</fullName>
    </submittedName>
</protein>
<reference evidence="2 3" key="1">
    <citation type="submission" date="2015-07" db="EMBL/GenBank/DDBJ databases">
        <title>Draft genome of Bellilinea caldifistulae DSM 17877.</title>
        <authorList>
            <person name="Hemp J."/>
            <person name="Ward L.M."/>
            <person name="Pace L.A."/>
            <person name="Fischer W.W."/>
        </authorList>
    </citation>
    <scope>NUCLEOTIDE SEQUENCE [LARGE SCALE GENOMIC DNA]</scope>
    <source>
        <strain evidence="2 3">GOMI-1</strain>
    </source>
</reference>
<feature type="compositionally biased region" description="Basic and acidic residues" evidence="1">
    <location>
        <begin position="310"/>
        <end position="324"/>
    </location>
</feature>
<organism evidence="2 3">
    <name type="scientific">Bellilinea caldifistulae</name>
    <dbReference type="NCBI Taxonomy" id="360411"/>
    <lineage>
        <taxon>Bacteria</taxon>
        <taxon>Bacillati</taxon>
        <taxon>Chloroflexota</taxon>
        <taxon>Anaerolineae</taxon>
        <taxon>Anaerolineales</taxon>
        <taxon>Anaerolineaceae</taxon>
        <taxon>Bellilinea</taxon>
    </lineage>
</organism>
<gene>
    <name evidence="2" type="ORF">AC812_16390</name>
</gene>
<comment type="caution">
    <text evidence="2">The sequence shown here is derived from an EMBL/GenBank/DDBJ whole genome shotgun (WGS) entry which is preliminary data.</text>
</comment>
<dbReference type="PATRIC" id="fig|360411.5.peg.1968"/>
<keyword evidence="3" id="KW-1185">Reference proteome</keyword>